<feature type="transmembrane region" description="Helical" evidence="10">
    <location>
        <begin position="246"/>
        <end position="263"/>
    </location>
</feature>
<dbReference type="GO" id="GO:0016020">
    <property type="term" value="C:membrane"/>
    <property type="evidence" value="ECO:0007669"/>
    <property type="project" value="UniProtKB-SubCell"/>
</dbReference>
<name>A0AAW2ZJZ0_9EUKA</name>
<sequence>EEEKYTRKIQSRNTSSSPLDTIVSEGEQNTELRQGQDISTTHVYIKFFRGAIRYLWRSVTRVAVSQILFLATLGMCSALVSFGLDHIIQQLQNAHMRFSQLSNIYAISYLLWIAFTITFGLLSAACVHLISQYSAGSGISEMKSILSGTVMNRYLSFRTFLGKVMGQIAGLGAGLSIGKEGNISPCIAFLILKFPLFKKLANNDLIRNNLLAAAMAAGVSASFGAPFGGVLFSIEVTSTYYRVSTLWRSIFCTLFGSLFFYLLKSQGPIKTNFPDVTHTATQYSLFILLGVMCGLLGALFNFCVKRCILMRDKVVVGGGARYVSVGIVALLTALLSFPMDPLLRQNSDYVVNQFFSTEPLVFPSTQRMVAHMIMFTIIKFMLTALSITQPISSGVFMPVFATGACIGRLMGEIVRYFGGGGIPGGFSVVGAAALASGSTRTLSTSVIMFELTGQLSYMVPIMIATVVATAVGNLFNMGIYDEILSLRGLPYLTQIRDTTNINNKTVFDLMRLRKIKLISIESSDHVSDFKKLLDSNLISFPVVENEFNKVLIGTVLRTHLQIAVHDYDQKMQMHREAIVSGGDTEFISRKVTFYTGEEEVAERLDIEEGALIVPMDPAPFQLHVMTPLARAHFLFSMLGLSHAWVMSEGKLLGVITKKDLINAKL</sequence>
<comment type="similarity">
    <text evidence="10">Belongs to the chloride channel (TC 2.A.49) family.</text>
</comment>
<evidence type="ECO:0000259" key="12">
    <source>
        <dbReference type="PROSITE" id="PS51371"/>
    </source>
</evidence>
<keyword evidence="8 10" id="KW-0868">Chloride</keyword>
<keyword evidence="2 10" id="KW-0813">Transport</keyword>
<evidence type="ECO:0000256" key="9">
    <source>
        <dbReference type="PROSITE-ProRule" id="PRU00703"/>
    </source>
</evidence>
<feature type="transmembrane region" description="Helical" evidence="10">
    <location>
        <begin position="104"/>
        <end position="130"/>
    </location>
</feature>
<keyword evidence="9" id="KW-0129">CBS domain</keyword>
<evidence type="ECO:0000256" key="7">
    <source>
        <dbReference type="ARBA" id="ARBA00023136"/>
    </source>
</evidence>
<dbReference type="SUPFAM" id="SSF54631">
    <property type="entry name" value="CBS-domain pair"/>
    <property type="match status" value="1"/>
</dbReference>
<dbReference type="CDD" id="cd04591">
    <property type="entry name" value="CBS_pair_voltage-gated_CLC_euk_bac"/>
    <property type="match status" value="1"/>
</dbReference>
<comment type="subcellular location">
    <subcellularLocation>
        <location evidence="1 10">Membrane</location>
        <topology evidence="1 10">Multi-pass membrane protein</topology>
    </subcellularLocation>
</comment>
<dbReference type="Gene3D" id="1.10.3080.10">
    <property type="entry name" value="Clc chloride channel"/>
    <property type="match status" value="1"/>
</dbReference>
<feature type="domain" description="CBS" evidence="12">
    <location>
        <begin position="615"/>
        <end position="665"/>
    </location>
</feature>
<dbReference type="Pfam" id="PF00654">
    <property type="entry name" value="Voltage_CLC"/>
    <property type="match status" value="1"/>
</dbReference>
<evidence type="ECO:0000256" key="8">
    <source>
        <dbReference type="ARBA" id="ARBA00023214"/>
    </source>
</evidence>
<proteinExistence type="inferred from homology"/>
<keyword evidence="3 10" id="KW-0812">Transmembrane</keyword>
<dbReference type="Pfam" id="PF00571">
    <property type="entry name" value="CBS"/>
    <property type="match status" value="1"/>
</dbReference>
<keyword evidence="4" id="KW-0677">Repeat</keyword>
<evidence type="ECO:0000313" key="13">
    <source>
        <dbReference type="EMBL" id="KAL0489755.1"/>
    </source>
</evidence>
<dbReference type="InterPro" id="IPR014743">
    <property type="entry name" value="Cl-channel_core"/>
</dbReference>
<dbReference type="PROSITE" id="PS51371">
    <property type="entry name" value="CBS"/>
    <property type="match status" value="1"/>
</dbReference>
<keyword evidence="5 10" id="KW-1133">Transmembrane helix</keyword>
<feature type="transmembrane region" description="Helical" evidence="10">
    <location>
        <begin position="283"/>
        <end position="302"/>
    </location>
</feature>
<keyword evidence="14" id="KW-1185">Reference proteome</keyword>
<dbReference type="PANTHER" id="PTHR45720">
    <property type="entry name" value="CHLORIDE CHANNEL PROTEIN 2"/>
    <property type="match status" value="1"/>
</dbReference>
<feature type="non-terminal residue" evidence="13">
    <location>
        <position position="1"/>
    </location>
</feature>
<feature type="transmembrane region" description="Helical" evidence="10">
    <location>
        <begin position="63"/>
        <end position="84"/>
    </location>
</feature>
<dbReference type="InterPro" id="IPR000644">
    <property type="entry name" value="CBS_dom"/>
</dbReference>
<accession>A0AAW2ZJZ0</accession>
<keyword evidence="7 10" id="KW-0472">Membrane</keyword>
<organism evidence="13 14">
    <name type="scientific">Acrasis kona</name>
    <dbReference type="NCBI Taxonomy" id="1008807"/>
    <lineage>
        <taxon>Eukaryota</taxon>
        <taxon>Discoba</taxon>
        <taxon>Heterolobosea</taxon>
        <taxon>Tetramitia</taxon>
        <taxon>Eutetramitia</taxon>
        <taxon>Acrasidae</taxon>
        <taxon>Acrasis</taxon>
    </lineage>
</organism>
<reference evidence="13 14" key="1">
    <citation type="submission" date="2024-03" db="EMBL/GenBank/DDBJ databases">
        <title>The Acrasis kona genome and developmental transcriptomes reveal deep origins of eukaryotic multicellular pathways.</title>
        <authorList>
            <person name="Sheikh S."/>
            <person name="Fu C.-J."/>
            <person name="Brown M.W."/>
            <person name="Baldauf S.L."/>
        </authorList>
    </citation>
    <scope>NUCLEOTIDE SEQUENCE [LARGE SCALE GENOMIC DNA]</scope>
    <source>
        <strain evidence="13 14">ATCC MYA-3509</strain>
    </source>
</reference>
<evidence type="ECO:0000256" key="4">
    <source>
        <dbReference type="ARBA" id="ARBA00022737"/>
    </source>
</evidence>
<feature type="transmembrane region" description="Helical" evidence="10">
    <location>
        <begin position="416"/>
        <end position="435"/>
    </location>
</feature>
<protein>
    <recommendedName>
        <fullName evidence="10">Chloride channel protein</fullName>
    </recommendedName>
</protein>
<feature type="region of interest" description="Disordered" evidence="11">
    <location>
        <begin position="1"/>
        <end position="20"/>
    </location>
</feature>
<evidence type="ECO:0000313" key="14">
    <source>
        <dbReference type="Proteomes" id="UP001431209"/>
    </source>
</evidence>
<dbReference type="GO" id="GO:0005247">
    <property type="term" value="F:voltage-gated chloride channel activity"/>
    <property type="evidence" value="ECO:0007669"/>
    <property type="project" value="TreeGrafter"/>
</dbReference>
<feature type="transmembrane region" description="Helical" evidence="10">
    <location>
        <begin position="210"/>
        <end position="234"/>
    </location>
</feature>
<comment type="caution">
    <text evidence="13">The sequence shown here is derived from an EMBL/GenBank/DDBJ whole genome shotgun (WGS) entry which is preliminary data.</text>
</comment>
<dbReference type="InterPro" id="IPR046342">
    <property type="entry name" value="CBS_dom_sf"/>
</dbReference>
<evidence type="ECO:0000256" key="10">
    <source>
        <dbReference type="RuleBase" id="RU361221"/>
    </source>
</evidence>
<keyword evidence="6 10" id="KW-0406">Ion transport</keyword>
<evidence type="ECO:0000256" key="3">
    <source>
        <dbReference type="ARBA" id="ARBA00022692"/>
    </source>
</evidence>
<dbReference type="Proteomes" id="UP001431209">
    <property type="component" value="Unassembled WGS sequence"/>
</dbReference>
<dbReference type="PANTHER" id="PTHR45720:SF10">
    <property type="entry name" value="CHLORIDE CHANNEL PROTEIN 2"/>
    <property type="match status" value="1"/>
</dbReference>
<evidence type="ECO:0000256" key="2">
    <source>
        <dbReference type="ARBA" id="ARBA00022448"/>
    </source>
</evidence>
<dbReference type="PRINTS" id="PR00762">
    <property type="entry name" value="CLCHANNEL"/>
</dbReference>
<gene>
    <name evidence="13" type="ORF">AKO1_003912</name>
</gene>
<dbReference type="SUPFAM" id="SSF81340">
    <property type="entry name" value="Clc chloride channel"/>
    <property type="match status" value="1"/>
</dbReference>
<evidence type="ECO:0000256" key="5">
    <source>
        <dbReference type="ARBA" id="ARBA00022989"/>
    </source>
</evidence>
<evidence type="ECO:0000256" key="11">
    <source>
        <dbReference type="SAM" id="MobiDB-lite"/>
    </source>
</evidence>
<evidence type="ECO:0000256" key="1">
    <source>
        <dbReference type="ARBA" id="ARBA00004141"/>
    </source>
</evidence>
<evidence type="ECO:0000256" key="6">
    <source>
        <dbReference type="ARBA" id="ARBA00023065"/>
    </source>
</evidence>
<feature type="transmembrane region" description="Helical" evidence="10">
    <location>
        <begin position="455"/>
        <end position="475"/>
    </location>
</feature>
<dbReference type="InterPro" id="IPR050970">
    <property type="entry name" value="Cl_channel_volt-gated"/>
</dbReference>
<dbReference type="Gene3D" id="3.10.580.10">
    <property type="entry name" value="CBS-domain"/>
    <property type="match status" value="1"/>
</dbReference>
<dbReference type="SMART" id="SM00116">
    <property type="entry name" value="CBS"/>
    <property type="match status" value="2"/>
</dbReference>
<dbReference type="EMBL" id="JAOPGA020001602">
    <property type="protein sequence ID" value="KAL0489755.1"/>
    <property type="molecule type" value="Genomic_DNA"/>
</dbReference>
<dbReference type="AlphaFoldDB" id="A0AAW2ZJZ0"/>
<comment type="caution">
    <text evidence="10">Lacks conserved residue(s) required for the propagation of feature annotation.</text>
</comment>
<dbReference type="InterPro" id="IPR001807">
    <property type="entry name" value="ClC"/>
</dbReference>
<feature type="transmembrane region" description="Helical" evidence="10">
    <location>
        <begin position="314"/>
        <end position="337"/>
    </location>
</feature>